<gene>
    <name evidence="2" type="ORF">C3K47_08750</name>
</gene>
<keyword evidence="1" id="KW-0812">Transmembrane</keyword>
<keyword evidence="3" id="KW-1185">Reference proteome</keyword>
<dbReference type="EMBL" id="PQVF01000005">
    <property type="protein sequence ID" value="POY37136.1"/>
    <property type="molecule type" value="Genomic_DNA"/>
</dbReference>
<proteinExistence type="predicted"/>
<dbReference type="AlphaFoldDB" id="A0A2S5A3M4"/>
<name>A0A2S5A3M4_9SPHI</name>
<sequence>MDYFFITILIFFLIILVSLIFSPSEKSEKTTIKPQKKEKIFSILEHTDSEFYYTGYVVNPRKGLKPFKFFEGNKIGELGYFIYSEFIDKLHIVDVYIVDKSEKRIMKIDVNSDTESMIGVDDPIHGHIGFLPFSIVEMLS</sequence>
<evidence type="ECO:0000313" key="3">
    <source>
        <dbReference type="Proteomes" id="UP000236893"/>
    </source>
</evidence>
<organism evidence="2 3">
    <name type="scientific">Solitalea longa</name>
    <dbReference type="NCBI Taxonomy" id="2079460"/>
    <lineage>
        <taxon>Bacteria</taxon>
        <taxon>Pseudomonadati</taxon>
        <taxon>Bacteroidota</taxon>
        <taxon>Sphingobacteriia</taxon>
        <taxon>Sphingobacteriales</taxon>
        <taxon>Sphingobacteriaceae</taxon>
        <taxon>Solitalea</taxon>
    </lineage>
</organism>
<dbReference type="Proteomes" id="UP000236893">
    <property type="component" value="Unassembled WGS sequence"/>
</dbReference>
<keyword evidence="1" id="KW-0472">Membrane</keyword>
<feature type="transmembrane region" description="Helical" evidence="1">
    <location>
        <begin position="6"/>
        <end position="23"/>
    </location>
</feature>
<dbReference type="OrthoDB" id="9995398at2"/>
<evidence type="ECO:0000313" key="2">
    <source>
        <dbReference type="EMBL" id="POY37136.1"/>
    </source>
</evidence>
<dbReference type="RefSeq" id="WP_103788746.1">
    <property type="nucleotide sequence ID" value="NZ_PQVF01000005.1"/>
</dbReference>
<keyword evidence="1" id="KW-1133">Transmembrane helix</keyword>
<comment type="caution">
    <text evidence="2">The sequence shown here is derived from an EMBL/GenBank/DDBJ whole genome shotgun (WGS) entry which is preliminary data.</text>
</comment>
<reference evidence="2 3" key="1">
    <citation type="submission" date="2018-01" db="EMBL/GenBank/DDBJ databases">
        <authorList>
            <person name="Gaut B.S."/>
            <person name="Morton B.R."/>
            <person name="Clegg M.T."/>
            <person name="Duvall M.R."/>
        </authorList>
    </citation>
    <scope>NUCLEOTIDE SEQUENCE [LARGE SCALE GENOMIC DNA]</scope>
    <source>
        <strain evidence="2 3">HR-AV</strain>
    </source>
</reference>
<accession>A0A2S5A3M4</accession>
<protein>
    <submittedName>
        <fullName evidence="2">Uncharacterized protein</fullName>
    </submittedName>
</protein>
<evidence type="ECO:0000256" key="1">
    <source>
        <dbReference type="SAM" id="Phobius"/>
    </source>
</evidence>